<dbReference type="OrthoDB" id="9179688at2"/>
<dbReference type="NCBIfam" id="NF047389">
    <property type="entry name" value="ATPase_Sll1717"/>
    <property type="match status" value="1"/>
</dbReference>
<gene>
    <name evidence="1" type="ORF">BLA60_28545</name>
</gene>
<protein>
    <submittedName>
        <fullName evidence="1">Uncharacterized protein</fullName>
    </submittedName>
</protein>
<accession>A0A7Z0WI25</accession>
<evidence type="ECO:0000313" key="2">
    <source>
        <dbReference type="Proteomes" id="UP000185696"/>
    </source>
</evidence>
<dbReference type="Proteomes" id="UP000185696">
    <property type="component" value="Unassembled WGS sequence"/>
</dbReference>
<name>A0A7Z0WI25_9PSEU</name>
<reference evidence="1 2" key="1">
    <citation type="submission" date="2016-12" db="EMBL/GenBank/DDBJ databases">
        <title>The draft genome sequence of Actinophytocola xinjiangensis.</title>
        <authorList>
            <person name="Wang W."/>
            <person name="Yuan L."/>
        </authorList>
    </citation>
    <scope>NUCLEOTIDE SEQUENCE [LARGE SCALE GENOMIC DNA]</scope>
    <source>
        <strain evidence="1 2">CGMCC 4.4663</strain>
    </source>
</reference>
<dbReference type="RefSeq" id="WP_075136106.1">
    <property type="nucleotide sequence ID" value="NZ_MSIF01000017.1"/>
</dbReference>
<dbReference type="EMBL" id="MSIF01000017">
    <property type="protein sequence ID" value="OLF07163.1"/>
    <property type="molecule type" value="Genomic_DNA"/>
</dbReference>
<sequence>MSDRLDLVSGLYFGRDDAENDAVDGLLRTGFVTTSAYEEALWGRKSLIVGRKGSGKSAICMRLAMPEVSQGEHLLITPDDTASAPLRGFELADLTGAAAKSLIWRYVFAIHIARHLVDHHTRRSHGHREPKSVRRVRQFLRANGELADARLPSRIATAATGLRGSLRLEAFGLSLTADLNAASEGIRASAQLAIIERGVGAALAHLDCAGTHRPVLLLVDKLEHIWSTEPDSKALITGLLVAAKHVATTYHRAARCVVFLRSDIYDSLSYSEADKFRSDEIRLDWSREQLVDLAVTRAAASLGQHVTREFLWGTVFPPSVDGEPVVDYLFSRMLARPRDTIQFLNQCRDQARWAGHDRITDQDVVNAAVEFSRWKTNDLAREYGSTLPFLERVLAMFQNGATVVTPATTARHLDEFGESLHAQFPRYSAMLNPTGLLDVLFRVGFLGVRRGGDITYITNAALPIQPHETEFHIHPCFRPALTVADTVTTGYGYTPLQSGLVVGDISSGNAYQGNAGIWDLPDED</sequence>
<evidence type="ECO:0000313" key="1">
    <source>
        <dbReference type="EMBL" id="OLF07163.1"/>
    </source>
</evidence>
<comment type="caution">
    <text evidence="1">The sequence shown here is derived from an EMBL/GenBank/DDBJ whole genome shotgun (WGS) entry which is preliminary data.</text>
</comment>
<dbReference type="InterPro" id="IPR059206">
    <property type="entry name" value="Sll1717-like"/>
</dbReference>
<keyword evidence="2" id="KW-1185">Reference proteome</keyword>
<proteinExistence type="predicted"/>
<organism evidence="1 2">
    <name type="scientific">Actinophytocola xinjiangensis</name>
    <dbReference type="NCBI Taxonomy" id="485602"/>
    <lineage>
        <taxon>Bacteria</taxon>
        <taxon>Bacillati</taxon>
        <taxon>Actinomycetota</taxon>
        <taxon>Actinomycetes</taxon>
        <taxon>Pseudonocardiales</taxon>
        <taxon>Pseudonocardiaceae</taxon>
    </lineage>
</organism>
<dbReference type="AlphaFoldDB" id="A0A7Z0WI25"/>